<protein>
    <submittedName>
        <fullName evidence="7">DUF423 domain-containing protein</fullName>
    </submittedName>
</protein>
<name>A0A8J7C2R4_9BACT</name>
<comment type="similarity">
    <text evidence="2">Belongs to the UPF0382 family.</text>
</comment>
<dbReference type="GO" id="GO:0005886">
    <property type="term" value="C:plasma membrane"/>
    <property type="evidence" value="ECO:0007669"/>
    <property type="project" value="TreeGrafter"/>
</dbReference>
<accession>A0A8J7C2R4</accession>
<dbReference type="PANTHER" id="PTHR43461:SF1">
    <property type="entry name" value="TRANSMEMBRANE PROTEIN 256"/>
    <property type="match status" value="1"/>
</dbReference>
<evidence type="ECO:0000256" key="4">
    <source>
        <dbReference type="ARBA" id="ARBA00022989"/>
    </source>
</evidence>
<proteinExistence type="inferred from homology"/>
<keyword evidence="5 6" id="KW-0472">Membrane</keyword>
<sequence length="128" mass="13556">MRPSSWFTLGSILAGVAVILGAFGAHFLKGKLDPAALATFETGVRYQLFHSLALLATGFAATRWPGRWIHAAGWLFLAGILLFSGSLYGLTLAGLLWLGPVTPLGGLAMITGWFCLAAAGLRVPQDDR</sequence>
<evidence type="ECO:0000256" key="5">
    <source>
        <dbReference type="ARBA" id="ARBA00023136"/>
    </source>
</evidence>
<comment type="subcellular location">
    <subcellularLocation>
        <location evidence="1">Membrane</location>
        <topology evidence="1">Multi-pass membrane protein</topology>
    </subcellularLocation>
</comment>
<feature type="transmembrane region" description="Helical" evidence="6">
    <location>
        <begin position="48"/>
        <end position="66"/>
    </location>
</feature>
<comment type="caution">
    <text evidence="7">The sequence shown here is derived from an EMBL/GenBank/DDBJ whole genome shotgun (WGS) entry which is preliminary data.</text>
</comment>
<evidence type="ECO:0000256" key="2">
    <source>
        <dbReference type="ARBA" id="ARBA00009694"/>
    </source>
</evidence>
<dbReference type="PANTHER" id="PTHR43461">
    <property type="entry name" value="TRANSMEMBRANE PROTEIN 256"/>
    <property type="match status" value="1"/>
</dbReference>
<organism evidence="7 8">
    <name type="scientific">Candidatus Polarisedimenticola svalbardensis</name>
    <dbReference type="NCBI Taxonomy" id="2886004"/>
    <lineage>
        <taxon>Bacteria</taxon>
        <taxon>Pseudomonadati</taxon>
        <taxon>Acidobacteriota</taxon>
        <taxon>Candidatus Polarisedimenticolia</taxon>
        <taxon>Candidatus Polarisedimenticolales</taxon>
        <taxon>Candidatus Polarisedimenticolaceae</taxon>
        <taxon>Candidatus Polarisedimenticola</taxon>
    </lineage>
</organism>
<dbReference type="EMBL" id="JACXWD010000029">
    <property type="protein sequence ID" value="MBD3868356.1"/>
    <property type="molecule type" value="Genomic_DNA"/>
</dbReference>
<dbReference type="InterPro" id="IPR006696">
    <property type="entry name" value="DUF423"/>
</dbReference>
<evidence type="ECO:0000313" key="7">
    <source>
        <dbReference type="EMBL" id="MBD3868356.1"/>
    </source>
</evidence>
<evidence type="ECO:0000313" key="8">
    <source>
        <dbReference type="Proteomes" id="UP000648239"/>
    </source>
</evidence>
<evidence type="ECO:0000256" key="6">
    <source>
        <dbReference type="SAM" id="Phobius"/>
    </source>
</evidence>
<feature type="transmembrane region" description="Helical" evidence="6">
    <location>
        <begin position="73"/>
        <end position="98"/>
    </location>
</feature>
<feature type="transmembrane region" description="Helical" evidence="6">
    <location>
        <begin position="104"/>
        <end position="123"/>
    </location>
</feature>
<dbReference type="Pfam" id="PF04241">
    <property type="entry name" value="DUF423"/>
    <property type="match status" value="1"/>
</dbReference>
<keyword evidence="4 6" id="KW-1133">Transmembrane helix</keyword>
<evidence type="ECO:0000256" key="3">
    <source>
        <dbReference type="ARBA" id="ARBA00022692"/>
    </source>
</evidence>
<reference evidence="7 8" key="1">
    <citation type="submission" date="2020-08" db="EMBL/GenBank/DDBJ databases">
        <title>Acidobacteriota in marine sediments use diverse sulfur dissimilation pathways.</title>
        <authorList>
            <person name="Wasmund K."/>
        </authorList>
    </citation>
    <scope>NUCLEOTIDE SEQUENCE [LARGE SCALE GENOMIC DNA]</scope>
    <source>
        <strain evidence="7">MAG AM4</strain>
    </source>
</reference>
<keyword evidence="3 6" id="KW-0812">Transmembrane</keyword>
<evidence type="ECO:0000256" key="1">
    <source>
        <dbReference type="ARBA" id="ARBA00004141"/>
    </source>
</evidence>
<dbReference type="AlphaFoldDB" id="A0A8J7C2R4"/>
<dbReference type="Proteomes" id="UP000648239">
    <property type="component" value="Unassembled WGS sequence"/>
</dbReference>
<gene>
    <name evidence="7" type="ORF">IFK94_09550</name>
</gene>